<evidence type="ECO:0000313" key="1">
    <source>
        <dbReference type="EMBL" id="ODM87376.1"/>
    </source>
</evidence>
<gene>
    <name evidence="1" type="ORF">Ocin01_19306</name>
</gene>
<comment type="caution">
    <text evidence="1">The sequence shown here is derived from an EMBL/GenBank/DDBJ whole genome shotgun (WGS) entry which is preliminary data.</text>
</comment>
<keyword evidence="2" id="KW-1185">Reference proteome</keyword>
<sequence>MTRRLTTRGNGSERCPVCGALWNLETFGDEDNSKKAYERKVPKLTLTIHSNQNQLLLLDVEELGNHKRILVQEIG</sequence>
<dbReference type="Proteomes" id="UP000094527">
    <property type="component" value="Unassembled WGS sequence"/>
</dbReference>
<evidence type="ECO:0000313" key="2">
    <source>
        <dbReference type="Proteomes" id="UP000094527"/>
    </source>
</evidence>
<dbReference type="EMBL" id="LJIJ01005456">
    <property type="protein sequence ID" value="ODM87376.1"/>
    <property type="molecule type" value="Genomic_DNA"/>
</dbReference>
<proteinExistence type="predicted"/>
<reference evidence="1 2" key="1">
    <citation type="journal article" date="2016" name="Genome Biol. Evol.">
        <title>Gene Family Evolution Reflects Adaptation to Soil Environmental Stressors in the Genome of the Collembolan Orchesella cincta.</title>
        <authorList>
            <person name="Faddeeva-Vakhrusheva A."/>
            <person name="Derks M.F."/>
            <person name="Anvar S.Y."/>
            <person name="Agamennone V."/>
            <person name="Suring W."/>
            <person name="Smit S."/>
            <person name="van Straalen N.M."/>
            <person name="Roelofs D."/>
        </authorList>
    </citation>
    <scope>NUCLEOTIDE SEQUENCE [LARGE SCALE GENOMIC DNA]</scope>
    <source>
        <tissue evidence="1">Mixed pool</tissue>
    </source>
</reference>
<name>A0A1D2M341_ORCCI</name>
<dbReference type="AlphaFoldDB" id="A0A1D2M341"/>
<protein>
    <submittedName>
        <fullName evidence="1">Uncharacterized protein</fullName>
    </submittedName>
</protein>
<organism evidence="1 2">
    <name type="scientific">Orchesella cincta</name>
    <name type="common">Springtail</name>
    <name type="synonym">Podura cincta</name>
    <dbReference type="NCBI Taxonomy" id="48709"/>
    <lineage>
        <taxon>Eukaryota</taxon>
        <taxon>Metazoa</taxon>
        <taxon>Ecdysozoa</taxon>
        <taxon>Arthropoda</taxon>
        <taxon>Hexapoda</taxon>
        <taxon>Collembola</taxon>
        <taxon>Entomobryomorpha</taxon>
        <taxon>Entomobryoidea</taxon>
        <taxon>Orchesellidae</taxon>
        <taxon>Orchesellinae</taxon>
        <taxon>Orchesella</taxon>
    </lineage>
</organism>
<accession>A0A1D2M341</accession>